<dbReference type="InterPro" id="IPR000120">
    <property type="entry name" value="Amidase"/>
</dbReference>
<comment type="similarity">
    <text evidence="1">Belongs to the isochorismatase family.</text>
</comment>
<dbReference type="PANTHER" id="PTHR11895:SF169">
    <property type="entry name" value="GLUTAMYL-TRNA(GLN) AMIDOTRANSFERASE"/>
    <property type="match status" value="1"/>
</dbReference>
<gene>
    <name evidence="4" type="ORF">PECM_007733</name>
</gene>
<accession>A0A8J8WHZ3</accession>
<dbReference type="PANTHER" id="PTHR11895">
    <property type="entry name" value="TRANSAMIDASE"/>
    <property type="match status" value="1"/>
</dbReference>
<evidence type="ECO:0000256" key="1">
    <source>
        <dbReference type="ARBA" id="ARBA00006336"/>
    </source>
</evidence>
<name>A0A8J8WHZ3_9EURO</name>
<dbReference type="InterPro" id="IPR036928">
    <property type="entry name" value="AS_sf"/>
</dbReference>
<protein>
    <recommendedName>
        <fullName evidence="6">Amidase</fullName>
    </recommendedName>
</protein>
<dbReference type="GO" id="GO:0003824">
    <property type="term" value="F:catalytic activity"/>
    <property type="evidence" value="ECO:0007669"/>
    <property type="project" value="InterPro"/>
</dbReference>
<dbReference type="Pfam" id="PF01425">
    <property type="entry name" value="Amidase"/>
    <property type="match status" value="1"/>
</dbReference>
<dbReference type="Gene3D" id="3.90.1300.10">
    <property type="entry name" value="Amidase signature (AS) domain"/>
    <property type="match status" value="1"/>
</dbReference>
<dbReference type="SUPFAM" id="SSF52499">
    <property type="entry name" value="Isochorismatase-like hydrolases"/>
    <property type="match status" value="1"/>
</dbReference>
<dbReference type="Gene3D" id="1.20.58.1700">
    <property type="match status" value="1"/>
</dbReference>
<evidence type="ECO:0000259" key="2">
    <source>
        <dbReference type="Pfam" id="PF00857"/>
    </source>
</evidence>
<dbReference type="OrthoDB" id="167809at2759"/>
<evidence type="ECO:0008006" key="6">
    <source>
        <dbReference type="Google" id="ProtNLM"/>
    </source>
</evidence>
<comment type="caution">
    <text evidence="4">The sequence shown here is derived from an EMBL/GenBank/DDBJ whole genome shotgun (WGS) entry which is preliminary data.</text>
</comment>
<dbReference type="InterPro" id="IPR036380">
    <property type="entry name" value="Isochorismatase-like_sf"/>
</dbReference>
<dbReference type="Gene3D" id="3.40.50.850">
    <property type="entry name" value="Isochorismatase-like"/>
    <property type="match status" value="1"/>
</dbReference>
<dbReference type="InterPro" id="IPR023631">
    <property type="entry name" value="Amidase_dom"/>
</dbReference>
<dbReference type="AlphaFoldDB" id="A0A8J8WHZ3"/>
<dbReference type="Proteomes" id="UP000631181">
    <property type="component" value="Unassembled WGS sequence"/>
</dbReference>
<reference evidence="4" key="1">
    <citation type="journal article" date="2020" name="Front. Microbiol.">
        <title>Gene regulatory networks of Penicillium echinulatum 2HH and Penicillium oxalicum 114-2 inferred by a computational biology approach.</title>
        <authorList>
            <person name="Lenz A.R."/>
            <person name="Galan-Vasquez E."/>
            <person name="Balbinot E."/>
            <person name="De Abreu F.P."/>
            <person name="De Oliveira N.S."/>
            <person name="Da Rosa L.O."/>
            <person name="De Avila E Silva S."/>
            <person name="Camassola M."/>
            <person name="Dillon A.J.P."/>
            <person name="Perez-Rueda E."/>
        </authorList>
    </citation>
    <scope>NUCLEOTIDE SEQUENCE</scope>
    <source>
        <strain evidence="4">S1M29</strain>
    </source>
</reference>
<keyword evidence="5" id="KW-1185">Reference proteome</keyword>
<evidence type="ECO:0000313" key="5">
    <source>
        <dbReference type="Proteomes" id="UP000631181"/>
    </source>
</evidence>
<evidence type="ECO:0000313" key="4">
    <source>
        <dbReference type="EMBL" id="KAF7714915.1"/>
    </source>
</evidence>
<proteinExistence type="inferred from homology"/>
<organism evidence="4 5">
    <name type="scientific">Penicillium ucsense</name>
    <dbReference type="NCBI Taxonomy" id="2839758"/>
    <lineage>
        <taxon>Eukaryota</taxon>
        <taxon>Fungi</taxon>
        <taxon>Dikarya</taxon>
        <taxon>Ascomycota</taxon>
        <taxon>Pezizomycotina</taxon>
        <taxon>Eurotiomycetes</taxon>
        <taxon>Eurotiomycetidae</taxon>
        <taxon>Eurotiales</taxon>
        <taxon>Aspergillaceae</taxon>
        <taxon>Penicillium</taxon>
    </lineage>
</organism>
<dbReference type="Pfam" id="PF00857">
    <property type="entry name" value="Isochorismatase"/>
    <property type="match status" value="1"/>
</dbReference>
<dbReference type="CDD" id="cd00431">
    <property type="entry name" value="cysteine_hydrolases"/>
    <property type="match status" value="1"/>
</dbReference>
<dbReference type="InterPro" id="IPR000868">
    <property type="entry name" value="Isochorismatase-like_dom"/>
</dbReference>
<feature type="domain" description="Amidase" evidence="3">
    <location>
        <begin position="288"/>
        <end position="705"/>
    </location>
</feature>
<dbReference type="SUPFAM" id="SSF75304">
    <property type="entry name" value="Amidase signature (AS) enzymes"/>
    <property type="match status" value="1"/>
</dbReference>
<feature type="domain" description="Isochorismatase-like" evidence="2">
    <location>
        <begin position="24"/>
        <end position="212"/>
    </location>
</feature>
<sequence length="720" mass="77498">MAPSIKLSLADARPYSFTFSPATTAFIIIDMQRDFLDPNGFGSIQCGNPERFSSVRKIVNNVQKALEVARSMGMHVIHTREGHRPDLSDLPAAKKLRQISAPNGHHTMGIGDQGPMGRLLVRGEWGHDIIDELKPYPGEPIIDKPGKGSFWGTNLHRTLLARGITHLIFAGVTTECCVTTTLRECNDRGYECCILADCTGGFDQQMVTTSLDIICGQDGLFGYIGHSSNLIAEAERFGEMQPRQSASSLKGGLPSINDLLGQYKSGLIHPETIVHFVFDEIEIWDRIDDAVWISKRSREDVLATTRELSAKYAGKPLPPLFCIPFAVKDSIDVAGVVTTVACESYAYTAESTAPSVQHLLDAGAIYIGKVNLDQLATGLSGCRSPYGIPHCVWSLDHISGGSSSGSAIAVAAGLVSFAVATDTAGSTRVPAALNGIVGFKPTKGTISAKGLVPACKSLDTITIMARTLQDARDVWYIMDQHDPSDPYAKVPSSLSTWKVDFRGPKEGGFTFGIPPLSLLQTCSDEYQKLFAAAVERLQSCGGKLVDVDYSPFAKAGDLLYDGSLVHERLASMGHEFFVKNLETLHPTTKSIFESALSSNVPAWQVFQDQAAQVQYTMQARKTFDTSAGGIDVLVVPSVPCHPTIQEMLDDPLALNSKLGTFTHAGNVVDLCGVSVRAGWVEKGEGVQLPFGITFLGGSGYDGKILDLAAVFQDSVREAGC</sequence>
<evidence type="ECO:0000259" key="3">
    <source>
        <dbReference type="Pfam" id="PF01425"/>
    </source>
</evidence>
<dbReference type="EMBL" id="WIWV01000072">
    <property type="protein sequence ID" value="KAF7714915.1"/>
    <property type="molecule type" value="Genomic_DNA"/>
</dbReference>